<feature type="compositionally biased region" description="Low complexity" evidence="1">
    <location>
        <begin position="707"/>
        <end position="722"/>
    </location>
</feature>
<dbReference type="EMBL" id="CP000875">
    <property type="protein sequence ID" value="ABX04618.1"/>
    <property type="molecule type" value="Genomic_DNA"/>
</dbReference>
<dbReference type="KEGG" id="hau:Haur_1975"/>
<dbReference type="Proteomes" id="UP000000787">
    <property type="component" value="Chromosome"/>
</dbReference>
<name>A9AVC7_HERA2</name>
<organism evidence="3 4">
    <name type="scientific">Herpetosiphon aurantiacus (strain ATCC 23779 / DSM 785 / 114-95)</name>
    <dbReference type="NCBI Taxonomy" id="316274"/>
    <lineage>
        <taxon>Bacteria</taxon>
        <taxon>Bacillati</taxon>
        <taxon>Chloroflexota</taxon>
        <taxon>Chloroflexia</taxon>
        <taxon>Herpetosiphonales</taxon>
        <taxon>Herpetosiphonaceae</taxon>
        <taxon>Herpetosiphon</taxon>
    </lineage>
</organism>
<dbReference type="eggNOG" id="ENOG502Z7M5">
    <property type="taxonomic scope" value="Bacteria"/>
</dbReference>
<reference evidence="3 4" key="1">
    <citation type="journal article" date="2011" name="Stand. Genomic Sci.">
        <title>Complete genome sequence of the filamentous gliding predatory bacterium Herpetosiphon aurantiacus type strain (114-95(T)).</title>
        <authorList>
            <person name="Kiss H."/>
            <person name="Nett M."/>
            <person name="Domin N."/>
            <person name="Martin K."/>
            <person name="Maresca J.A."/>
            <person name="Copeland A."/>
            <person name="Lapidus A."/>
            <person name="Lucas S."/>
            <person name="Berry K.W."/>
            <person name="Glavina Del Rio T."/>
            <person name="Dalin E."/>
            <person name="Tice H."/>
            <person name="Pitluck S."/>
            <person name="Richardson P."/>
            <person name="Bruce D."/>
            <person name="Goodwin L."/>
            <person name="Han C."/>
            <person name="Detter J.C."/>
            <person name="Schmutz J."/>
            <person name="Brettin T."/>
            <person name="Land M."/>
            <person name="Hauser L."/>
            <person name="Kyrpides N.C."/>
            <person name="Ivanova N."/>
            <person name="Goker M."/>
            <person name="Woyke T."/>
            <person name="Klenk H.P."/>
            <person name="Bryant D.A."/>
        </authorList>
    </citation>
    <scope>NUCLEOTIDE SEQUENCE [LARGE SCALE GENOMIC DNA]</scope>
    <source>
        <strain evidence="4">ATCC 23779 / DSM 785 / 114-95</strain>
    </source>
</reference>
<evidence type="ECO:0000256" key="1">
    <source>
        <dbReference type="SAM" id="MobiDB-lite"/>
    </source>
</evidence>
<evidence type="ECO:0000313" key="4">
    <source>
        <dbReference type="Proteomes" id="UP000000787"/>
    </source>
</evidence>
<protein>
    <recommendedName>
        <fullName evidence="2">DUF6603 domain-containing protein</fullName>
    </recommendedName>
</protein>
<feature type="region of interest" description="Disordered" evidence="1">
    <location>
        <begin position="703"/>
        <end position="722"/>
    </location>
</feature>
<dbReference type="HOGENOM" id="CLU_001050_1_1_0"/>
<proteinExistence type="predicted"/>
<dbReference type="InParanoid" id="A9AVC7"/>
<dbReference type="STRING" id="316274.Haur_1975"/>
<dbReference type="Pfam" id="PF20248">
    <property type="entry name" value="DUF6603"/>
    <property type="match status" value="1"/>
</dbReference>
<evidence type="ECO:0000259" key="2">
    <source>
        <dbReference type="Pfam" id="PF20248"/>
    </source>
</evidence>
<dbReference type="BioCyc" id="HAUR316274:GHYA-2004-MONOMER"/>
<sequence length="1430" mass="152905">MPTVTTLAELSSYLAAATINESLRLTPDMELGSQLKSFLATVPNQVITLNQPNNQLNQASTALTLQGASSEQWPIPGTDNQRLTVTFVTIVFTQPAQDFVVSLTAQASMLVGTSTAYLAGTLQPNNQLIWNMTSAQPATLDLVTIANVISHNRLAAYLPIDIPIFQLVPLSGLNLTFGFRRGPVTTLTASSDINQPWTIIENLAVIEQVGVSLVSQTSYVDGLGLQSSLGGNIHGTFVLGQPYQVIVSLRGQNAWELAIIPADGNVVPGLIELAGFAGGPSLQASVQQGLDALGMSAIALDQVAIGFDPYALALRSIGMFGHVTLNGITFDIKVFLPNFAFYGGLNPTTPIDLKALVTIYFADPDTFPAISLTTLNISAQPNIERYDLKAGITTDWTMDVGSISFGMRTFDLWISYQTGAILGGVECSLILVDVEFDAKAEHQTVDGGWQFSGTTPPDQIMPIGQFIQSVATMFGVEATLPAPIAGLTLQAINVFFDTSSQDFSFSCEAKFPIDDQTLDMIIHIDLLYAGNSYTRQLSANIVIGNLIFTLEFDSNPNSNLFIATYSHTSDQASISVKQLLGFVSTAVAAYIPESLTIDLKDVLFAYQQDTQTRFAFGFDLAASLNLSDLPLVGKAFPSNQTLAVQDLQVLITSLDFPAAVVTQLNTVLATQQILALPNPLVEGITVSALIDFGTSTQALSMPLAGDSSTVTPPTPPTSTTSVVTSNASAKWFDVKKGFGPVYFERIGVQYQDSALWFLLDASLTAAGLTLTVEGLGFGSPLNVFSPSFRIQGLGLDYRNAVVEIGGAFVHTLVSNQGKTYDEYDGMATLRVKQFNLGAIGSYAYLDDHPSLFVYAVLDFPLGGPAFFFVTGLSAGFGYNRSLIVPPIEQIASFPLVAEAISGPPSTVNSDPQQTIQTELALLRQYIPPSIGEMFLTAGIRFNSFRLIDSFALLTVSFGQHFEVDLLGLSTAIIPTPDLASTISPLAEIQMALVASFIPDQGFLGVRAQLTSASYLLSRSCHLTGGFAFYAWFAKEHAGDFVLTLGGYHPSFTIPPHYPQVPRLGFNWQIDSSLILKGGMYFALTGSLLMAGGSLQATWQSGNLKAWFNAAADFLLGWKPYHYDAHLSVDIGVSYTFHLFGTHHITADVGADLHIWGPDFSGTARIDLDIISFDISFGAAASKTPNPIDWTSFSSSFLPDPTAVCGVAVGAGLVQTPQGDPTCDWVINPASFLLTTNSLIPTTSASFGQTSISLGSSYDLDVGVAPMAVAPSSLTSHQIIQITHNDASFEHDFALTPIAKGMPNALWGTEFQPNLQSAPILPNAIAGFEIRPQQPPAPGSTSAINQGYLEYNTQTVADGFAWQADRPFVVESADDAQRRTTISTTLNASEPSATRESLLAAFGLDCPLNLQSSLAQSYVIAPQVGSYADEH</sequence>
<feature type="domain" description="DUF6603" evidence="2">
    <location>
        <begin position="734"/>
        <end position="1203"/>
    </location>
</feature>
<keyword evidence="4" id="KW-1185">Reference proteome</keyword>
<evidence type="ECO:0000313" key="3">
    <source>
        <dbReference type="EMBL" id="ABX04618.1"/>
    </source>
</evidence>
<gene>
    <name evidence="3" type="ordered locus">Haur_1975</name>
</gene>
<accession>A9AVC7</accession>
<dbReference type="InterPro" id="IPR046538">
    <property type="entry name" value="DUF6603"/>
</dbReference>